<sequence>VNVGDLLMRWTNNAFKSTQHRVVNRKGMERYSMVVAWDPDYDTVVDPSLVCQNGEKVLYPPVRCGDYVLSRFDYSFSYRQ</sequence>
<dbReference type="Gene3D" id="2.60.120.330">
    <property type="entry name" value="B-lactam Antibiotic, Isopenicillin N Synthase, Chain"/>
    <property type="match status" value="1"/>
</dbReference>
<evidence type="ECO:0000313" key="2">
    <source>
        <dbReference type="EMBL" id="SVC81369.1"/>
    </source>
</evidence>
<feature type="domain" description="Isopenicillin N synthase-like Fe(2+) 2OG dioxygenase" evidence="1">
    <location>
        <begin position="1"/>
        <end position="36"/>
    </location>
</feature>
<dbReference type="SUPFAM" id="SSF51197">
    <property type="entry name" value="Clavaminate synthase-like"/>
    <property type="match status" value="1"/>
</dbReference>
<reference evidence="2" key="1">
    <citation type="submission" date="2018-05" db="EMBL/GenBank/DDBJ databases">
        <authorList>
            <person name="Lanie J.A."/>
            <person name="Ng W.-L."/>
            <person name="Kazmierczak K.M."/>
            <person name="Andrzejewski T.M."/>
            <person name="Davidsen T.M."/>
            <person name="Wayne K.J."/>
            <person name="Tettelin H."/>
            <person name="Glass J.I."/>
            <person name="Rusch D."/>
            <person name="Podicherti R."/>
            <person name="Tsui H.-C.T."/>
            <person name="Winkler M.E."/>
        </authorList>
    </citation>
    <scope>NUCLEOTIDE SEQUENCE</scope>
</reference>
<dbReference type="Pfam" id="PF03171">
    <property type="entry name" value="2OG-FeII_Oxy"/>
    <property type="match status" value="1"/>
</dbReference>
<evidence type="ECO:0000259" key="1">
    <source>
        <dbReference type="Pfam" id="PF03171"/>
    </source>
</evidence>
<dbReference type="EMBL" id="UINC01112429">
    <property type="protein sequence ID" value="SVC81369.1"/>
    <property type="molecule type" value="Genomic_DNA"/>
</dbReference>
<accession>A0A382Q729</accession>
<name>A0A382Q729_9ZZZZ</name>
<dbReference type="InterPro" id="IPR027443">
    <property type="entry name" value="IPNS-like_sf"/>
</dbReference>
<dbReference type="PANTHER" id="PTHR47990">
    <property type="entry name" value="2-OXOGLUTARATE (2OG) AND FE(II)-DEPENDENT OXYGENASE SUPERFAMILY PROTEIN-RELATED"/>
    <property type="match status" value="1"/>
</dbReference>
<organism evidence="2">
    <name type="scientific">marine metagenome</name>
    <dbReference type="NCBI Taxonomy" id="408172"/>
    <lineage>
        <taxon>unclassified sequences</taxon>
        <taxon>metagenomes</taxon>
        <taxon>ecological metagenomes</taxon>
    </lineage>
</organism>
<dbReference type="InterPro" id="IPR050231">
    <property type="entry name" value="Iron_ascorbate_oxido_reductase"/>
</dbReference>
<protein>
    <recommendedName>
        <fullName evidence="1">Isopenicillin N synthase-like Fe(2+) 2OG dioxygenase domain-containing protein</fullName>
    </recommendedName>
</protein>
<proteinExistence type="predicted"/>
<feature type="non-terminal residue" evidence="2">
    <location>
        <position position="1"/>
    </location>
</feature>
<dbReference type="AlphaFoldDB" id="A0A382Q729"/>
<gene>
    <name evidence="2" type="ORF">METZ01_LOCUS334223</name>
</gene>
<dbReference type="InterPro" id="IPR044861">
    <property type="entry name" value="IPNS-like_FE2OG_OXY"/>
</dbReference>